<organism evidence="5 6">
    <name type="scientific">Owenia fusiformis</name>
    <name type="common">Polychaete worm</name>
    <dbReference type="NCBI Taxonomy" id="6347"/>
    <lineage>
        <taxon>Eukaryota</taxon>
        <taxon>Metazoa</taxon>
        <taxon>Spiralia</taxon>
        <taxon>Lophotrochozoa</taxon>
        <taxon>Annelida</taxon>
        <taxon>Polychaeta</taxon>
        <taxon>Sedentaria</taxon>
        <taxon>Canalipalpata</taxon>
        <taxon>Sabellida</taxon>
        <taxon>Oweniida</taxon>
        <taxon>Oweniidae</taxon>
        <taxon>Owenia</taxon>
    </lineage>
</organism>
<dbReference type="InterPro" id="IPR036383">
    <property type="entry name" value="TSP1_rpt_sf"/>
</dbReference>
<dbReference type="InterPro" id="IPR000884">
    <property type="entry name" value="TSP1_rpt"/>
</dbReference>
<evidence type="ECO:0000256" key="1">
    <source>
        <dbReference type="ARBA" id="ARBA00022737"/>
    </source>
</evidence>
<keyword evidence="1" id="KW-0677">Repeat</keyword>
<feature type="coiled-coil region" evidence="3">
    <location>
        <begin position="100"/>
        <end position="127"/>
    </location>
</feature>
<feature type="region of interest" description="Disordered" evidence="4">
    <location>
        <begin position="45"/>
        <end position="65"/>
    </location>
</feature>
<reference evidence="5" key="1">
    <citation type="submission" date="2022-03" db="EMBL/GenBank/DDBJ databases">
        <authorList>
            <person name="Martin C."/>
        </authorList>
    </citation>
    <scope>NUCLEOTIDE SEQUENCE</scope>
</reference>
<accession>A0A8S4PV56</accession>
<dbReference type="PANTHER" id="PTHR22906">
    <property type="entry name" value="PROPERDIN"/>
    <property type="match status" value="1"/>
</dbReference>
<name>A0A8S4PV56_OWEFU</name>
<dbReference type="PROSITE" id="PS50092">
    <property type="entry name" value="TSP1"/>
    <property type="match status" value="1"/>
</dbReference>
<dbReference type="Proteomes" id="UP000749559">
    <property type="component" value="Unassembled WGS sequence"/>
</dbReference>
<evidence type="ECO:0000313" key="5">
    <source>
        <dbReference type="EMBL" id="CAH1797956.1"/>
    </source>
</evidence>
<comment type="caution">
    <text evidence="5">The sequence shown here is derived from an EMBL/GenBank/DDBJ whole genome shotgun (WGS) entry which is preliminary data.</text>
</comment>
<sequence>MQKMTKGQRSQKVHHHVSFVQKGRKVIQEQKAQLVTEGRLGQQVHKGRKVQKVTEGRRGQQVNKGQKVQLVTEGRLGHIFAIDISCSISPDTPNHRQVGAAKTDDDVKQLIERVDKLEILVEQLSCQWTSWSPWSVGRCSSSCDGGTRRDRRTRKYTHCVSGTVTETRTMSCNTQKCMYCEWGSWTSWYAFEPCQLSCDQVGIRTRGTRYSFWGSTTKCIGSSFETRTTNCNTLPRYRVFLPELPPNCEQYRPTAYPYK</sequence>
<evidence type="ECO:0000313" key="6">
    <source>
        <dbReference type="Proteomes" id="UP000749559"/>
    </source>
</evidence>
<keyword evidence="3" id="KW-0175">Coiled coil</keyword>
<gene>
    <name evidence="5" type="ORF">OFUS_LOCUS22158</name>
</gene>
<dbReference type="AlphaFoldDB" id="A0A8S4PV56"/>
<keyword evidence="6" id="KW-1185">Reference proteome</keyword>
<dbReference type="PANTHER" id="PTHR22906:SF46">
    <property type="entry name" value="HEMICENTIN-1-LIKE"/>
    <property type="match status" value="1"/>
</dbReference>
<keyword evidence="2" id="KW-1015">Disulfide bond</keyword>
<evidence type="ECO:0000256" key="4">
    <source>
        <dbReference type="SAM" id="MobiDB-lite"/>
    </source>
</evidence>
<evidence type="ECO:0000256" key="2">
    <source>
        <dbReference type="ARBA" id="ARBA00023157"/>
    </source>
</evidence>
<dbReference type="InterPro" id="IPR052065">
    <property type="entry name" value="Compl_asym_regulator"/>
</dbReference>
<dbReference type="EMBL" id="CAIIXF020000010">
    <property type="protein sequence ID" value="CAH1797956.1"/>
    <property type="molecule type" value="Genomic_DNA"/>
</dbReference>
<proteinExistence type="predicted"/>
<dbReference type="Gene3D" id="2.20.100.10">
    <property type="entry name" value="Thrombospondin type-1 (TSP1) repeat"/>
    <property type="match status" value="1"/>
</dbReference>
<evidence type="ECO:0000256" key="3">
    <source>
        <dbReference type="SAM" id="Coils"/>
    </source>
</evidence>
<protein>
    <submittedName>
        <fullName evidence="5">Uncharacterized protein</fullName>
    </submittedName>
</protein>